<evidence type="ECO:0000256" key="3">
    <source>
        <dbReference type="ARBA" id="ARBA00022692"/>
    </source>
</evidence>
<evidence type="ECO:0000313" key="9">
    <source>
        <dbReference type="EMBL" id="KKY26713.1"/>
    </source>
</evidence>
<feature type="transmembrane region" description="Helical" evidence="7">
    <location>
        <begin position="192"/>
        <end position="209"/>
    </location>
</feature>
<dbReference type="Pfam" id="PF00324">
    <property type="entry name" value="AA_permease"/>
    <property type="match status" value="1"/>
</dbReference>
<keyword evidence="4" id="KW-0029">Amino-acid transport</keyword>
<feature type="transmembrane region" description="Helical" evidence="7">
    <location>
        <begin position="485"/>
        <end position="505"/>
    </location>
</feature>
<feature type="transmembrane region" description="Helical" evidence="7">
    <location>
        <begin position="457"/>
        <end position="479"/>
    </location>
</feature>
<dbReference type="AlphaFoldDB" id="A0A0G2GTX0"/>
<feature type="transmembrane region" description="Helical" evidence="7">
    <location>
        <begin position="239"/>
        <end position="259"/>
    </location>
</feature>
<reference evidence="9 10" key="1">
    <citation type="submission" date="2015-05" db="EMBL/GenBank/DDBJ databases">
        <title>Distinctive expansion of gene families associated with plant cell wall degradation and secondary metabolism in the genomes of grapevine trunk pathogens.</title>
        <authorList>
            <person name="Lawrence D.P."/>
            <person name="Travadon R."/>
            <person name="Rolshausen P.E."/>
            <person name="Baumgartner K."/>
        </authorList>
    </citation>
    <scope>NUCLEOTIDE SEQUENCE [LARGE SCALE GENOMIC DNA]</scope>
    <source>
        <strain evidence="9">UCRPC4</strain>
    </source>
</reference>
<evidence type="ECO:0000256" key="2">
    <source>
        <dbReference type="ARBA" id="ARBA00022448"/>
    </source>
</evidence>
<dbReference type="PANTHER" id="PTHR43341:SF15">
    <property type="entry name" value="GENERAL AMINO ACID PERMEASE AGP2"/>
    <property type="match status" value="1"/>
</dbReference>
<keyword evidence="5 7" id="KW-1133">Transmembrane helix</keyword>
<evidence type="ECO:0000313" key="10">
    <source>
        <dbReference type="Proteomes" id="UP000053317"/>
    </source>
</evidence>
<keyword evidence="2" id="KW-0813">Transport</keyword>
<comment type="caution">
    <text evidence="9">The sequence shown here is derived from an EMBL/GenBank/DDBJ whole genome shotgun (WGS) entry which is preliminary data.</text>
</comment>
<dbReference type="OrthoDB" id="10062876at2759"/>
<protein>
    <submittedName>
        <fullName evidence="9">Putative general amino acid permease</fullName>
    </submittedName>
</protein>
<dbReference type="GO" id="GO:0015171">
    <property type="term" value="F:amino acid transmembrane transporter activity"/>
    <property type="evidence" value="ECO:0007669"/>
    <property type="project" value="TreeGrafter"/>
</dbReference>
<feature type="transmembrane region" description="Helical" evidence="7">
    <location>
        <begin position="382"/>
        <end position="399"/>
    </location>
</feature>
<dbReference type="InterPro" id="IPR050524">
    <property type="entry name" value="APC_YAT"/>
</dbReference>
<sequence>MEESKTYKTGDSESIRAVDMHNMVSDHDAQIHEDALRNDHTRRKLKPRHIQLIGIAGTIGTALFVNIGRGLLAGGPASLLIAYTLWCPVILCVTFCMSEMATYLPISSPFISFAGRYVDEAFGVAAGYNFFLFQASLVPYEITVCNLVLKYWTDAIPIWAVVIVCLVLYALLNFFAVSYYGESEFWLSIGKVILIVGLIIYTFITMLGGNPEHDRFGFRYWDKPGPFAEYVDTGDIGRFLGFVYCLVQAAFTIAGPEYVSMTAGEAENPRVVLPKAYKSIFYRLTAFFVLGSLAVGINVPYNDEVYAAVFDTSRRGAAASPYVRAMVRLHIKVLPDIVNALILTSAFSAGNSTLYCATRSLYGLALEGKAPKVLRRCTKAGVPYLCVAIVFAISMLAFLQVNNGSAVVLNWFVSLVTASQLINFCVITFTFSRFRKACQVQGLPQESLPYKAPFQPYATWIAFSCCLVLMFVGGWEVFLKGSWDIPTFLFDYMMVGVFPVLFFGWKFFKKTKWLRPEEVDLLTGVKEIEDYTRNYMPDPKRTKFGKVMDKAFGG</sequence>
<organism evidence="9 10">
    <name type="scientific">Phaeomoniella chlamydospora</name>
    <name type="common">Phaeoacremonium chlamydosporum</name>
    <dbReference type="NCBI Taxonomy" id="158046"/>
    <lineage>
        <taxon>Eukaryota</taxon>
        <taxon>Fungi</taxon>
        <taxon>Dikarya</taxon>
        <taxon>Ascomycota</taxon>
        <taxon>Pezizomycotina</taxon>
        <taxon>Eurotiomycetes</taxon>
        <taxon>Chaetothyriomycetidae</taxon>
        <taxon>Phaeomoniellales</taxon>
        <taxon>Phaeomoniellaceae</taxon>
        <taxon>Phaeomoniella</taxon>
    </lineage>
</organism>
<dbReference type="EMBL" id="LCWF01000034">
    <property type="protein sequence ID" value="KKY26713.1"/>
    <property type="molecule type" value="Genomic_DNA"/>
</dbReference>
<dbReference type="GO" id="GO:0016020">
    <property type="term" value="C:membrane"/>
    <property type="evidence" value="ECO:0007669"/>
    <property type="project" value="UniProtKB-SubCell"/>
</dbReference>
<feature type="transmembrane region" description="Helical" evidence="7">
    <location>
        <begin position="52"/>
        <end position="71"/>
    </location>
</feature>
<evidence type="ECO:0000256" key="5">
    <source>
        <dbReference type="ARBA" id="ARBA00022989"/>
    </source>
</evidence>
<comment type="subcellular location">
    <subcellularLocation>
        <location evidence="1">Membrane</location>
        <topology evidence="1">Multi-pass membrane protein</topology>
    </subcellularLocation>
</comment>
<feature type="transmembrane region" description="Helical" evidence="7">
    <location>
        <begin position="117"/>
        <end position="138"/>
    </location>
</feature>
<dbReference type="InterPro" id="IPR004841">
    <property type="entry name" value="AA-permease/SLC12A_dom"/>
</dbReference>
<reference evidence="9 10" key="2">
    <citation type="submission" date="2015-05" db="EMBL/GenBank/DDBJ databases">
        <authorList>
            <person name="Morales-Cruz A."/>
            <person name="Amrine K.C."/>
            <person name="Cantu D."/>
        </authorList>
    </citation>
    <scope>NUCLEOTIDE SEQUENCE [LARGE SCALE GENOMIC DNA]</scope>
    <source>
        <strain evidence="9">UCRPC4</strain>
    </source>
</reference>
<feature type="transmembrane region" description="Helical" evidence="7">
    <location>
        <begin position="411"/>
        <end position="431"/>
    </location>
</feature>
<dbReference type="PANTHER" id="PTHR43341">
    <property type="entry name" value="AMINO ACID PERMEASE"/>
    <property type="match status" value="1"/>
</dbReference>
<gene>
    <name evidence="9" type="ORF">UCRPC4_g01404</name>
</gene>
<feature type="transmembrane region" description="Helical" evidence="7">
    <location>
        <begin position="280"/>
        <end position="301"/>
    </location>
</feature>
<accession>A0A0G2GTX0</accession>
<dbReference type="Gene3D" id="1.20.1740.10">
    <property type="entry name" value="Amino acid/polyamine transporter I"/>
    <property type="match status" value="1"/>
</dbReference>
<name>A0A0G2GTX0_PHACM</name>
<feature type="transmembrane region" description="Helical" evidence="7">
    <location>
        <begin position="77"/>
        <end position="96"/>
    </location>
</feature>
<keyword evidence="10" id="KW-1185">Reference proteome</keyword>
<feature type="transmembrane region" description="Helical" evidence="7">
    <location>
        <begin position="337"/>
        <end position="362"/>
    </location>
</feature>
<evidence type="ECO:0000259" key="8">
    <source>
        <dbReference type="Pfam" id="PF00324"/>
    </source>
</evidence>
<feature type="domain" description="Amino acid permease/ SLC12A" evidence="8">
    <location>
        <begin position="49"/>
        <end position="512"/>
    </location>
</feature>
<proteinExistence type="predicted"/>
<keyword evidence="3 7" id="KW-0812">Transmembrane</keyword>
<dbReference type="FunFam" id="1.20.1740.10:FF:000006">
    <property type="entry name" value="General amino acid permease"/>
    <property type="match status" value="1"/>
</dbReference>
<evidence type="ECO:0000256" key="7">
    <source>
        <dbReference type="SAM" id="Phobius"/>
    </source>
</evidence>
<evidence type="ECO:0000256" key="4">
    <source>
        <dbReference type="ARBA" id="ARBA00022970"/>
    </source>
</evidence>
<dbReference type="PIRSF" id="PIRSF006060">
    <property type="entry name" value="AA_transporter"/>
    <property type="match status" value="1"/>
</dbReference>
<feature type="transmembrane region" description="Helical" evidence="7">
    <location>
        <begin position="158"/>
        <end position="180"/>
    </location>
</feature>
<evidence type="ECO:0000256" key="6">
    <source>
        <dbReference type="ARBA" id="ARBA00023136"/>
    </source>
</evidence>
<keyword evidence="6 7" id="KW-0472">Membrane</keyword>
<evidence type="ECO:0000256" key="1">
    <source>
        <dbReference type="ARBA" id="ARBA00004141"/>
    </source>
</evidence>
<dbReference type="Proteomes" id="UP000053317">
    <property type="component" value="Unassembled WGS sequence"/>
</dbReference>